<evidence type="ECO:0000256" key="2">
    <source>
        <dbReference type="ARBA" id="ARBA00022679"/>
    </source>
</evidence>
<keyword evidence="1 4" id="KW-0489">Methyltransferase</keyword>
<protein>
    <submittedName>
        <fullName evidence="4">Class I SAM-dependent methyltransferase</fullName>
    </submittedName>
</protein>
<dbReference type="CDD" id="cd02440">
    <property type="entry name" value="AdoMet_MTases"/>
    <property type="match status" value="1"/>
</dbReference>
<dbReference type="InterPro" id="IPR029063">
    <property type="entry name" value="SAM-dependent_MTases_sf"/>
</dbReference>
<proteinExistence type="predicted"/>
<reference evidence="4" key="2">
    <citation type="submission" date="2020-08" db="EMBL/GenBank/DDBJ databases">
        <authorList>
            <person name="Chen M."/>
            <person name="Teng W."/>
            <person name="Zhao L."/>
            <person name="Hu C."/>
            <person name="Zhou Y."/>
            <person name="Han B."/>
            <person name="Song L."/>
            <person name="Shu W."/>
        </authorList>
    </citation>
    <scope>NUCLEOTIDE SEQUENCE</scope>
    <source>
        <strain evidence="4">FACHB-1375</strain>
    </source>
</reference>
<sequence length="283" mass="32518">MKIEQVLETYDEAYAEAYNQKFLTDIHSQTKTASELQILTELLREKGSTVRWLDVACGTGYYLSCFPEVQRAGLDISQAMLNIAKIKNPNIPLIQGNFRDKSLINKGEWDVISSMWWAYSFAESISEIELLIENISDWLTDDGVCFMPICEPSKNLYSDPTKVPYVAFEDAPAYGGKILVTGVMWSWIQPNGKRHDNMLVPQIEYMIELFKKHFQTVESIEYAKGFYWGILAAKNARQFESIRTQLMKESQSIADGSDRIPTDIPPVDTANFLQRLIRKLFRR</sequence>
<dbReference type="GO" id="GO:0008168">
    <property type="term" value="F:methyltransferase activity"/>
    <property type="evidence" value="ECO:0007669"/>
    <property type="project" value="UniProtKB-KW"/>
</dbReference>
<dbReference type="RefSeq" id="WP_190475041.1">
    <property type="nucleotide sequence ID" value="NZ_JACJPW010000163.1"/>
</dbReference>
<dbReference type="PANTHER" id="PTHR43861">
    <property type="entry name" value="TRANS-ACONITATE 2-METHYLTRANSFERASE-RELATED"/>
    <property type="match status" value="1"/>
</dbReference>
<dbReference type="PANTHER" id="PTHR43861:SF1">
    <property type="entry name" value="TRANS-ACONITATE 2-METHYLTRANSFERASE"/>
    <property type="match status" value="1"/>
</dbReference>
<dbReference type="GO" id="GO:0032259">
    <property type="term" value="P:methylation"/>
    <property type="evidence" value="ECO:0007669"/>
    <property type="project" value="UniProtKB-KW"/>
</dbReference>
<evidence type="ECO:0000313" key="5">
    <source>
        <dbReference type="Proteomes" id="UP000641646"/>
    </source>
</evidence>
<evidence type="ECO:0000259" key="3">
    <source>
        <dbReference type="Pfam" id="PF13649"/>
    </source>
</evidence>
<dbReference type="EMBL" id="JACJPW010000163">
    <property type="protein sequence ID" value="MBD2186080.1"/>
    <property type="molecule type" value="Genomic_DNA"/>
</dbReference>
<gene>
    <name evidence="4" type="ORF">H6G03_34325</name>
</gene>
<keyword evidence="5" id="KW-1185">Reference proteome</keyword>
<evidence type="ECO:0000313" key="4">
    <source>
        <dbReference type="EMBL" id="MBD2186080.1"/>
    </source>
</evidence>
<keyword evidence="2" id="KW-0808">Transferase</keyword>
<comment type="caution">
    <text evidence="4">The sequence shown here is derived from an EMBL/GenBank/DDBJ whole genome shotgun (WGS) entry which is preliminary data.</text>
</comment>
<dbReference type="AlphaFoldDB" id="A0A926ZKK8"/>
<accession>A0A926ZKK8</accession>
<name>A0A926ZKK8_9CYAN</name>
<dbReference type="SUPFAM" id="SSF53335">
    <property type="entry name" value="S-adenosyl-L-methionine-dependent methyltransferases"/>
    <property type="match status" value="1"/>
</dbReference>
<dbReference type="Gene3D" id="3.40.50.150">
    <property type="entry name" value="Vaccinia Virus protein VP39"/>
    <property type="match status" value="1"/>
</dbReference>
<feature type="domain" description="Methyltransferase" evidence="3">
    <location>
        <begin position="53"/>
        <end position="143"/>
    </location>
</feature>
<reference evidence="4" key="1">
    <citation type="journal article" date="2015" name="ISME J.">
        <title>Draft Genome Sequence of Streptomyces incarnatus NRRL8089, which Produces the Nucleoside Antibiotic Sinefungin.</title>
        <authorList>
            <person name="Oshima K."/>
            <person name="Hattori M."/>
            <person name="Shimizu H."/>
            <person name="Fukuda K."/>
            <person name="Nemoto M."/>
            <person name="Inagaki K."/>
            <person name="Tamura T."/>
        </authorList>
    </citation>
    <scope>NUCLEOTIDE SEQUENCE</scope>
    <source>
        <strain evidence="4">FACHB-1375</strain>
    </source>
</reference>
<dbReference type="InterPro" id="IPR041698">
    <property type="entry name" value="Methyltransf_25"/>
</dbReference>
<dbReference type="Proteomes" id="UP000641646">
    <property type="component" value="Unassembled WGS sequence"/>
</dbReference>
<dbReference type="Pfam" id="PF13649">
    <property type="entry name" value="Methyltransf_25"/>
    <property type="match status" value="1"/>
</dbReference>
<evidence type="ECO:0000256" key="1">
    <source>
        <dbReference type="ARBA" id="ARBA00022603"/>
    </source>
</evidence>
<organism evidence="4 5">
    <name type="scientific">Aerosakkonema funiforme FACHB-1375</name>
    <dbReference type="NCBI Taxonomy" id="2949571"/>
    <lineage>
        <taxon>Bacteria</taxon>
        <taxon>Bacillati</taxon>
        <taxon>Cyanobacteriota</taxon>
        <taxon>Cyanophyceae</taxon>
        <taxon>Oscillatoriophycideae</taxon>
        <taxon>Aerosakkonematales</taxon>
        <taxon>Aerosakkonemataceae</taxon>
        <taxon>Aerosakkonema</taxon>
    </lineage>
</organism>